<feature type="compositionally biased region" description="Polar residues" evidence="4">
    <location>
        <begin position="539"/>
        <end position="570"/>
    </location>
</feature>
<feature type="repeat" description="WD" evidence="3">
    <location>
        <begin position="161"/>
        <end position="202"/>
    </location>
</feature>
<dbReference type="PANTHER" id="PTHR44324:SF4">
    <property type="entry name" value="WD40 REPEAT DOMAIN 95"/>
    <property type="match status" value="1"/>
</dbReference>
<evidence type="ECO:0000313" key="5">
    <source>
        <dbReference type="EMBL" id="KAA6396943.1"/>
    </source>
</evidence>
<feature type="region of interest" description="Disordered" evidence="4">
    <location>
        <begin position="1168"/>
        <end position="1211"/>
    </location>
</feature>
<dbReference type="InterPro" id="IPR019775">
    <property type="entry name" value="WD40_repeat_CS"/>
</dbReference>
<evidence type="ECO:0000256" key="2">
    <source>
        <dbReference type="ARBA" id="ARBA00022737"/>
    </source>
</evidence>
<feature type="compositionally biased region" description="Basic and acidic residues" evidence="4">
    <location>
        <begin position="873"/>
        <end position="899"/>
    </location>
</feature>
<gene>
    <name evidence="5" type="ORF">EZS28_007528</name>
</gene>
<dbReference type="PROSITE" id="PS50294">
    <property type="entry name" value="WD_REPEATS_REGION"/>
    <property type="match status" value="1"/>
</dbReference>
<dbReference type="InterPro" id="IPR015943">
    <property type="entry name" value="WD40/YVTN_repeat-like_dom_sf"/>
</dbReference>
<feature type="region of interest" description="Disordered" evidence="4">
    <location>
        <begin position="827"/>
        <end position="912"/>
    </location>
</feature>
<dbReference type="SUPFAM" id="SSF50978">
    <property type="entry name" value="WD40 repeat-like"/>
    <property type="match status" value="2"/>
</dbReference>
<dbReference type="OrthoDB" id="75172at2759"/>
<dbReference type="PROSITE" id="PS00678">
    <property type="entry name" value="WD_REPEATS_1"/>
    <property type="match status" value="1"/>
</dbReference>
<keyword evidence="2" id="KW-0677">Repeat</keyword>
<dbReference type="Pfam" id="PF00400">
    <property type="entry name" value="WD40"/>
    <property type="match status" value="1"/>
</dbReference>
<feature type="repeat" description="WD" evidence="3">
    <location>
        <begin position="290"/>
        <end position="331"/>
    </location>
</feature>
<feature type="region of interest" description="Disordered" evidence="4">
    <location>
        <begin position="456"/>
        <end position="586"/>
    </location>
</feature>
<sequence length="1477" mass="167948">MKKGYNQLPSGDPFDQGPQAYAYPRLQEMQQIDPTNANTIIHRALSTANAPQPPPPMKSSSAKVRIDEGSWSVFAHAAAVTQVQFIAEMGGIVSCSLDGSLKAYFIAFDVLSLKEIGVMVGHRRGIRKYAYSEKYHLIASCGLDHFACVYSSSTREFVGKLIGHMGALTGIAFDEKASTILTISEDSQVGVWDIRSLRKIQVISALDNKPFPPINFTHIVYSPTSCCIIMCSTRVVGWLYKKRESNVSAHEGEILSVIYNNQFEQLITVDLKGVINVWGVRTGRNLIRFRAEHSGGISSVCLDASGRRLITGGMEGIVRIYNHNRGQLLKEVLPYKPKTIGFGKDIGLRQQQKKKKEYNLSSSRHLYDDVDQVNDDDNIQQNVLSVGYTIEGVNGIINQNLNDDVNDNDGNIQNENTKLALLRNQLKKGSQNNNLLQKQANLNFDDEYEWVYFTHSEEEREKAKEKQKQKDKEKEKRKLKKIKEKQLNKNKKKYRIQITKSDGDQISSNSSDDEDEDSEEEEQNKEKRNKTKTNDKSLSKTNTKFNFSSKTKFADNQSESDKSVSSTQSYQEEDNGGLEYADPSEMLAKKLRRKENEKKRRNKKLKLIQMQYNYIGSNVFYGEKGRKNMQFMQQEDIKSKKKKKKLKNLTNVEFRGIDRRRRMRLLVRNYERNQAVDANSLMIDIDGAIIDMNNQDWQKNDKRKKEAIKQAEIEDYITGRAAAVNQLVFCSTQSSPRTIVHCGTRQTLRAIEDKIKGGGIQHGQNVLAACFLPPATVISSADDGSLCAWNIETAMLRSTLKYGARRLMEQAREQYFKNKYADQTNISNDEYEYEEGKTDNEEKESKNEDKGKERKQEGINKNKKKKKKKKSRQSMEREFEIEWNKEQEIKRKKREKEEQNQEDDGEEWMKGKGGVEGAETVVTTSMVSVPYTTDTFITHSTDGKMRVFVVQKNGSGFLLACIDTGQNAGILRIDNKGLYVGLGGVDGSVQIYRVDSLLTVAMAMYINIRREMDQLTGMNESRFSTPRNSIIQTNTLKQGKSSSSPLSSTPVHSIFYKSPDVNALSLDQAMVSSSSSSSITDAVSTVISPDDIKANGGEDKQENQNEQQLKYDFTLKPQPQNFQALKTFKIIVKAQMASASFSANMTSLQQWKLRQRGQYVDNSRRLINDRSRSNVRQKIEQGQTSRNPSRSNTPVQKHSQPPNANSPPFVFKSTSDIKPPLPFSQNLSLYVNPLAPYLEQLQLSKPLFPYQTFSHTFTEKDLVRSGLGQNLINKFQSYLNKTGHLKVPILHMSEIILYHWRAVVSMNDDDISGVAFIPLTRIPAFMSKQERYKDQKNRYRKQKQQEEDNRNKLNKSIGYYDDYSDGNDSDGIIDNSSDRIRQSRSNRDNNNEFGFEQSPDQQKSNSIEGIIIKPSQYPSNVEPMKYEVNNGLMCVAVSFSQAIALFSIQGALLGQFIKEEYAKKEINNDDARSSQFK</sequence>
<dbReference type="Proteomes" id="UP000324800">
    <property type="component" value="Unassembled WGS sequence"/>
</dbReference>
<feature type="compositionally biased region" description="Basic residues" evidence="4">
    <location>
        <begin position="477"/>
        <end position="495"/>
    </location>
</feature>
<feature type="compositionally biased region" description="Basic and acidic residues" evidence="4">
    <location>
        <begin position="1376"/>
        <end position="1390"/>
    </location>
</feature>
<comment type="caution">
    <text evidence="5">The sequence shown here is derived from an EMBL/GenBank/DDBJ whole genome shotgun (WGS) entry which is preliminary data.</text>
</comment>
<dbReference type="PANTHER" id="PTHR44324">
    <property type="entry name" value="WD40 REPEAT DOMAIN 95"/>
    <property type="match status" value="1"/>
</dbReference>
<dbReference type="InterPro" id="IPR001680">
    <property type="entry name" value="WD40_rpt"/>
</dbReference>
<organism evidence="5 6">
    <name type="scientific">Streblomastix strix</name>
    <dbReference type="NCBI Taxonomy" id="222440"/>
    <lineage>
        <taxon>Eukaryota</taxon>
        <taxon>Metamonada</taxon>
        <taxon>Preaxostyla</taxon>
        <taxon>Oxymonadida</taxon>
        <taxon>Streblomastigidae</taxon>
        <taxon>Streblomastix</taxon>
    </lineage>
</organism>
<dbReference type="PROSITE" id="PS50082">
    <property type="entry name" value="WD_REPEATS_2"/>
    <property type="match status" value="3"/>
</dbReference>
<accession>A0A5J4WQD6</accession>
<feature type="region of interest" description="Disordered" evidence="4">
    <location>
        <begin position="1330"/>
        <end position="1405"/>
    </location>
</feature>
<evidence type="ECO:0000256" key="3">
    <source>
        <dbReference type="PROSITE-ProRule" id="PRU00221"/>
    </source>
</evidence>
<feature type="repeat" description="WD" evidence="3">
    <location>
        <begin position="247"/>
        <end position="288"/>
    </location>
</feature>
<dbReference type="SMART" id="SM00320">
    <property type="entry name" value="WD40"/>
    <property type="match status" value="6"/>
</dbReference>
<name>A0A5J4WQD6_9EUKA</name>
<dbReference type="EMBL" id="SNRW01001302">
    <property type="protein sequence ID" value="KAA6396943.1"/>
    <property type="molecule type" value="Genomic_DNA"/>
</dbReference>
<keyword evidence="1 3" id="KW-0853">WD repeat</keyword>
<proteinExistence type="predicted"/>
<feature type="compositionally biased region" description="Basic and acidic residues" evidence="4">
    <location>
        <begin position="456"/>
        <end position="476"/>
    </location>
</feature>
<dbReference type="Gene3D" id="2.130.10.10">
    <property type="entry name" value="YVTN repeat-like/Quinoprotein amine dehydrogenase"/>
    <property type="match status" value="2"/>
</dbReference>
<evidence type="ECO:0000313" key="6">
    <source>
        <dbReference type="Proteomes" id="UP000324800"/>
    </source>
</evidence>
<protein>
    <submittedName>
        <fullName evidence="5">Uncharacterized protein</fullName>
    </submittedName>
</protein>
<reference evidence="5 6" key="1">
    <citation type="submission" date="2019-03" db="EMBL/GenBank/DDBJ databases">
        <title>Single cell metagenomics reveals metabolic interactions within the superorganism composed of flagellate Streblomastix strix and complex community of Bacteroidetes bacteria on its surface.</title>
        <authorList>
            <person name="Treitli S.C."/>
            <person name="Kolisko M."/>
            <person name="Husnik F."/>
            <person name="Keeling P."/>
            <person name="Hampl V."/>
        </authorList>
    </citation>
    <scope>NUCLEOTIDE SEQUENCE [LARGE SCALE GENOMIC DNA]</scope>
    <source>
        <strain evidence="5">ST1C</strain>
    </source>
</reference>
<dbReference type="InterPro" id="IPR036322">
    <property type="entry name" value="WD40_repeat_dom_sf"/>
</dbReference>
<feature type="compositionally biased region" description="Basic and acidic residues" evidence="4">
    <location>
        <begin position="834"/>
        <end position="860"/>
    </location>
</feature>
<evidence type="ECO:0000256" key="4">
    <source>
        <dbReference type="SAM" id="MobiDB-lite"/>
    </source>
</evidence>
<feature type="compositionally biased region" description="Acidic residues" evidence="4">
    <location>
        <begin position="511"/>
        <end position="523"/>
    </location>
</feature>
<feature type="compositionally biased region" description="Basic and acidic residues" evidence="4">
    <location>
        <begin position="1330"/>
        <end position="1351"/>
    </location>
</feature>
<evidence type="ECO:0000256" key="1">
    <source>
        <dbReference type="ARBA" id="ARBA00022574"/>
    </source>
</evidence>
<dbReference type="InterPro" id="IPR051242">
    <property type="entry name" value="WD-EF-hand_domain"/>
</dbReference>
<feature type="compositionally biased region" description="Polar residues" evidence="4">
    <location>
        <begin position="1174"/>
        <end position="1203"/>
    </location>
</feature>
<feature type="compositionally biased region" description="Basic residues" evidence="4">
    <location>
        <begin position="861"/>
        <end position="872"/>
    </location>
</feature>